<dbReference type="EMBL" id="BMYW01000013">
    <property type="protein sequence ID" value="GGX99591.1"/>
    <property type="molecule type" value="Genomic_DNA"/>
</dbReference>
<feature type="transmembrane region" description="Helical" evidence="1">
    <location>
        <begin position="100"/>
        <end position="118"/>
    </location>
</feature>
<feature type="transmembrane region" description="Helical" evidence="1">
    <location>
        <begin position="6"/>
        <end position="25"/>
    </location>
</feature>
<accession>A0ABQ2YYK1</accession>
<evidence type="ECO:0000313" key="3">
    <source>
        <dbReference type="Proteomes" id="UP000600877"/>
    </source>
</evidence>
<keyword evidence="1" id="KW-0472">Membrane</keyword>
<keyword evidence="3" id="KW-1185">Reference proteome</keyword>
<keyword evidence="1" id="KW-1133">Transmembrane helix</keyword>
<proteinExistence type="predicted"/>
<feature type="transmembrane region" description="Helical" evidence="1">
    <location>
        <begin position="46"/>
        <end position="64"/>
    </location>
</feature>
<name>A0ABQ2YYK1_9NEIS</name>
<protein>
    <submittedName>
        <fullName evidence="2">Uncharacterized protein</fullName>
    </submittedName>
</protein>
<reference evidence="3" key="1">
    <citation type="journal article" date="2019" name="Int. J. Syst. Evol. Microbiol.">
        <title>The Global Catalogue of Microorganisms (GCM) 10K type strain sequencing project: providing services to taxonomists for standard genome sequencing and annotation.</title>
        <authorList>
            <consortium name="The Broad Institute Genomics Platform"/>
            <consortium name="The Broad Institute Genome Sequencing Center for Infectious Disease"/>
            <person name="Wu L."/>
            <person name="Ma J."/>
        </authorList>
    </citation>
    <scope>NUCLEOTIDE SEQUENCE [LARGE SCALE GENOMIC DNA]</scope>
    <source>
        <strain evidence="3">KCTC 32041</strain>
    </source>
</reference>
<sequence>MFYAILLVTLAVALVTSILVVRFFNEAVKKILSRIVGDDLAEAWRKYMSFAIVVVGVSGGVRIWDLEKFVPNGRESALELNGVRWTIQIYRTVIDTLSQIAWVMLLFFLCTMVAYVIMRAVEARANERNGKTPE</sequence>
<dbReference type="Proteomes" id="UP000600877">
    <property type="component" value="Unassembled WGS sequence"/>
</dbReference>
<organism evidence="2 3">
    <name type="scientific">Vogesella alkaliphila</name>
    <dbReference type="NCBI Taxonomy" id="1193621"/>
    <lineage>
        <taxon>Bacteria</taxon>
        <taxon>Pseudomonadati</taxon>
        <taxon>Pseudomonadota</taxon>
        <taxon>Betaproteobacteria</taxon>
        <taxon>Neisseriales</taxon>
        <taxon>Chromobacteriaceae</taxon>
        <taxon>Vogesella</taxon>
    </lineage>
</organism>
<gene>
    <name evidence="2" type="ORF">GCM10011290_29350</name>
</gene>
<keyword evidence="1" id="KW-0812">Transmembrane</keyword>
<evidence type="ECO:0000256" key="1">
    <source>
        <dbReference type="SAM" id="Phobius"/>
    </source>
</evidence>
<comment type="caution">
    <text evidence="2">The sequence shown here is derived from an EMBL/GenBank/DDBJ whole genome shotgun (WGS) entry which is preliminary data.</text>
</comment>
<dbReference type="RefSeq" id="WP_189375321.1">
    <property type="nucleotide sequence ID" value="NZ_BMYW01000013.1"/>
</dbReference>
<evidence type="ECO:0000313" key="2">
    <source>
        <dbReference type="EMBL" id="GGX99591.1"/>
    </source>
</evidence>